<feature type="compositionally biased region" description="Polar residues" evidence="2">
    <location>
        <begin position="1081"/>
        <end position="1113"/>
    </location>
</feature>
<feature type="region of interest" description="Disordered" evidence="2">
    <location>
        <begin position="1006"/>
        <end position="1036"/>
    </location>
</feature>
<feature type="region of interest" description="Disordered" evidence="2">
    <location>
        <begin position="459"/>
        <end position="763"/>
    </location>
</feature>
<feature type="compositionally biased region" description="Polar residues" evidence="2">
    <location>
        <begin position="1012"/>
        <end position="1025"/>
    </location>
</feature>
<feature type="compositionally biased region" description="Low complexity" evidence="2">
    <location>
        <begin position="247"/>
        <end position="256"/>
    </location>
</feature>
<name>A0A2X0MMG1_9BASI</name>
<feature type="compositionally biased region" description="Low complexity" evidence="2">
    <location>
        <begin position="827"/>
        <end position="836"/>
    </location>
</feature>
<dbReference type="Proteomes" id="UP000249723">
    <property type="component" value="Unassembled WGS sequence"/>
</dbReference>
<feature type="region of interest" description="Disordered" evidence="2">
    <location>
        <begin position="36"/>
        <end position="278"/>
    </location>
</feature>
<sequence length="1441" mass="152487">MPDPTSADSYYLTGKDAAAKEREQRLLAAKRKLKSYRARQAKGSSIASSDSLASRSTVAKRESVQSVASLTASLEGPGTPHKHRRSISKSALLGERVAPSPTLPSAMGHGRRASKSRHSRGPSLTAQITQIKGHSHQRSRSRASISIHSTPRIHAPQDSFSGSLNPFDPFASALPRSTSPLPPGAKTPNTTANPSVGWITNPFVGVTPAPEASTSKLPPPTLSPTRDTYTTSAPSQPSQPSQPPHPQHSTTSSSSSISGRMAHHERRASRHARQSSVSNFRESLEIVSGQGQYSATGPLGYSPAVSSFAAAPSSVSLSPSNSFQGVAIPMIPITPSSTSPRPNTSMPWEADPAKVLEALKERGRRESDFGLDPETDRRNALEALEGRVAAPSEMIDLGNEEQGQLMRAPRSPGFTDTGKPLAPAGLLGAPLIGAGTSSNASPSSLPSFAHSPIIGLGVSGKRRDSWNPPGPVTAAGAKGAMDLGMLVEEEEEEEHNDPLISPRRRTPRKVRTASTKSTKSSPGGPISPTPRARTSTIDSVVIPMMETVEIDDSRSPPPPPPPPASSVFTPRPLRTLSLTGSIISSGCPGGTPSSAAPSPPVTRQTPLSSVASPPLAPVEDARTSPTLERRVSMFHSAAVATANGHDMTPSPLTSSPSSMPRSTTGGGLRSLSIGSNTSPPLDRMPNRSPFGQRRVVSGPNQASPSPVGASPSFGGDNTQRRSSITYKTASLSSSLGAQDAPSSYARTQSTRGHQWQVSTGGGGGGAALAGYPFPAYGGFGDLHLDTTDDEDNHSPSVASPLGSVSAISPIAAPRALPNVSTASSISSSAFSASAASQKNSLERDRDDSSGLRQQVASLQSQVEHLKASQMQLTSTHALEIADLEKNAAGEVGELRTRIEELEKSLEAGTTARRFELEGLTREIEQAREALRDVIEERDELREDVDGWRKRCASLEVAPRKDREDEALAQAQAKLIGEMRDQILNLAGALERERKQHDETRQLLERSLANRAPTAQSNAKPSSFGQQRKPAPAPAHSAHMIIEPTPVTLEIGEADAKAFARVPQHGFKNASDGSVLSGSSFGRSYSGTTTEGTSVDDSYSIRMTSSPPSHSNFGSKGRESDFGSAAALNQLQTLAEEEEEEDAAIVEANRMQHDTGSTGSVSSVAMPLTPNKEDLPTYHHRSHSFVRHWSFPKGSVSSVRMSMEEDHSFFDYNRHTSLPPLPLDAQFPPFITADLTVEEDDLHDTGSPSLSQSAPAHGRRPSSPRPLNRMNPHTRQSSGQYTRGTPPVAPSALIRAQLASSTSSTSSTCSEPNGNAPSKQGLSRFGFGIIGSLSGWSPTSSAPATTLPSSQPKAPFSQPPREQDKIDAPPSRRRASSSASRAQIPIPPPPMSSKYSAAMKGLAPQSAPRYIKTSEVKRPRASRLAVLNFDPVCCADEDVFHV</sequence>
<feature type="compositionally biased region" description="Basic and acidic residues" evidence="2">
    <location>
        <begin position="619"/>
        <end position="631"/>
    </location>
</feature>
<dbReference type="EMBL" id="FMWP01000014">
    <property type="protein sequence ID" value="SCZ90673.1"/>
    <property type="molecule type" value="Genomic_DNA"/>
</dbReference>
<reference evidence="4" key="1">
    <citation type="submission" date="2016-10" db="EMBL/GenBank/DDBJ databases">
        <authorList>
            <person name="Jeantristanb JTB J.-T."/>
            <person name="Ricardo R."/>
        </authorList>
    </citation>
    <scope>NUCLEOTIDE SEQUENCE [LARGE SCALE GENOMIC DNA]</scope>
</reference>
<feature type="region of interest" description="Disordered" evidence="2">
    <location>
        <begin position="1081"/>
        <end position="1119"/>
    </location>
</feature>
<organism evidence="3 4">
    <name type="scientific">Microbotryum saponariae</name>
    <dbReference type="NCBI Taxonomy" id="289078"/>
    <lineage>
        <taxon>Eukaryota</taxon>
        <taxon>Fungi</taxon>
        <taxon>Dikarya</taxon>
        <taxon>Basidiomycota</taxon>
        <taxon>Pucciniomycotina</taxon>
        <taxon>Microbotryomycetes</taxon>
        <taxon>Microbotryales</taxon>
        <taxon>Microbotryaceae</taxon>
        <taxon>Microbotryum</taxon>
    </lineage>
</organism>
<feature type="compositionally biased region" description="Basic residues" evidence="2">
    <location>
        <begin position="109"/>
        <end position="120"/>
    </location>
</feature>
<feature type="compositionally biased region" description="Polar residues" evidence="2">
    <location>
        <begin position="122"/>
        <end position="132"/>
    </location>
</feature>
<feature type="compositionally biased region" description="Polar residues" evidence="2">
    <location>
        <begin position="512"/>
        <end position="521"/>
    </location>
</feature>
<gene>
    <name evidence="3" type="ORF">BZ3500_MVSOF-1268-A1-R1_CHR1-3G02139</name>
</gene>
<protein>
    <submittedName>
        <fullName evidence="3">BZ3500_MvSof-1268-A1-R1_Chr1-3g02139 protein</fullName>
    </submittedName>
</protein>
<keyword evidence="4" id="KW-1185">Reference proteome</keyword>
<feature type="compositionally biased region" description="Pro residues" evidence="2">
    <location>
        <begin position="555"/>
        <end position="564"/>
    </location>
</feature>
<feature type="region of interest" description="Disordered" evidence="2">
    <location>
        <begin position="827"/>
        <end position="852"/>
    </location>
</feature>
<dbReference type="STRING" id="289078.A0A2X0MMG1"/>
<feature type="compositionally biased region" description="Low complexity" evidence="2">
    <location>
        <begin position="648"/>
        <end position="663"/>
    </location>
</feature>
<feature type="compositionally biased region" description="Basic residues" evidence="2">
    <location>
        <begin position="502"/>
        <end position="511"/>
    </location>
</feature>
<evidence type="ECO:0000256" key="2">
    <source>
        <dbReference type="SAM" id="MobiDB-lite"/>
    </source>
</evidence>
<proteinExistence type="predicted"/>
<feature type="compositionally biased region" description="Polar residues" evidence="2">
    <location>
        <begin position="715"/>
        <end position="758"/>
    </location>
</feature>
<feature type="compositionally biased region" description="Basic residues" evidence="2">
    <location>
        <begin position="261"/>
        <end position="273"/>
    </location>
</feature>
<accession>A0A2X0MMG1</accession>
<evidence type="ECO:0000313" key="4">
    <source>
        <dbReference type="Proteomes" id="UP000249723"/>
    </source>
</evidence>
<evidence type="ECO:0000256" key="1">
    <source>
        <dbReference type="SAM" id="Coils"/>
    </source>
</evidence>
<feature type="compositionally biased region" description="Low complexity" evidence="2">
    <location>
        <begin position="41"/>
        <end position="57"/>
    </location>
</feature>
<feature type="compositionally biased region" description="Low complexity" evidence="2">
    <location>
        <begin position="230"/>
        <end position="239"/>
    </location>
</feature>
<keyword evidence="1" id="KW-0175">Coiled coil</keyword>
<feature type="region of interest" description="Disordered" evidence="2">
    <location>
        <begin position="782"/>
        <end position="801"/>
    </location>
</feature>
<feature type="compositionally biased region" description="Polar residues" evidence="2">
    <location>
        <begin position="1270"/>
        <end position="1282"/>
    </location>
</feature>
<feature type="compositionally biased region" description="Low complexity" evidence="2">
    <location>
        <begin position="1336"/>
        <end position="1349"/>
    </location>
</feature>
<feature type="region of interest" description="Disordered" evidence="2">
    <location>
        <begin position="1240"/>
        <end position="1321"/>
    </location>
</feature>
<evidence type="ECO:0000313" key="3">
    <source>
        <dbReference type="EMBL" id="SCZ90673.1"/>
    </source>
</evidence>
<feature type="region of interest" description="Disordered" evidence="2">
    <location>
        <begin position="1336"/>
        <end position="1390"/>
    </location>
</feature>
<feature type="coiled-coil region" evidence="1">
    <location>
        <begin position="884"/>
        <end position="957"/>
    </location>
</feature>
<feature type="compositionally biased region" description="Polar residues" evidence="2">
    <location>
        <begin position="1310"/>
        <end position="1320"/>
    </location>
</feature>
<feature type="compositionally biased region" description="Basic and acidic residues" evidence="2">
    <location>
        <begin position="840"/>
        <end position="849"/>
    </location>
</feature>
<dbReference type="OrthoDB" id="2536792at2759"/>
<feature type="compositionally biased region" description="Low complexity" evidence="2">
    <location>
        <begin position="579"/>
        <end position="596"/>
    </location>
</feature>
<feature type="compositionally biased region" description="Low complexity" evidence="2">
    <location>
        <begin position="1299"/>
        <end position="1309"/>
    </location>
</feature>